<accession>A0A2H0Y164</accession>
<dbReference type="InterPro" id="IPR050922">
    <property type="entry name" value="LytR/CpsA/Psr_CW_biosynth"/>
</dbReference>
<proteinExistence type="inferred from homology"/>
<sequence length="289" mass="32301">MKKAFVILLIIVVIFATLLGVVVNIASKFALFDIFISMTPTTTFLSKTNVLVLGVDNAFGHRSDTIMLLHIDPDKKEASLISIPRDSLAILPGRGLDKINHAFAYGGAELSRKTVSNLLKIDIPYYITVNLSGIIDIIDSLGGITINVEKRMYYVDYAGGLYIDLKPGVQKLSGKDAMGYLRFRHDGGDFKRIVRQQNFLTSLAQEMLKRDNLLRSPQLFLTLLSYLDTNLGSKEIFGLALSLRGTFELGHIKMATLPGSDLMVDGIYYWKLDENRVHNIVQEYVHAKK</sequence>
<dbReference type="AlphaFoldDB" id="A0A2H0Y164"/>
<feature type="domain" description="Cell envelope-related transcriptional attenuator" evidence="2">
    <location>
        <begin position="62"/>
        <end position="208"/>
    </location>
</feature>
<dbReference type="Proteomes" id="UP000231343">
    <property type="component" value="Unassembled WGS sequence"/>
</dbReference>
<dbReference type="InterPro" id="IPR004474">
    <property type="entry name" value="LytR_CpsA_psr"/>
</dbReference>
<dbReference type="PANTHER" id="PTHR33392:SF6">
    <property type="entry name" value="POLYISOPRENYL-TEICHOIC ACID--PEPTIDOGLYCAN TEICHOIC ACID TRANSFERASE TAGU"/>
    <property type="match status" value="1"/>
</dbReference>
<reference evidence="3 4" key="1">
    <citation type="submission" date="2017-09" db="EMBL/GenBank/DDBJ databases">
        <title>Depth-based differentiation of microbial function through sediment-hosted aquifers and enrichment of novel symbionts in the deep terrestrial subsurface.</title>
        <authorList>
            <person name="Probst A.J."/>
            <person name="Ladd B."/>
            <person name="Jarett J.K."/>
            <person name="Geller-Mcgrath D.E."/>
            <person name="Sieber C.M."/>
            <person name="Emerson J.B."/>
            <person name="Anantharaman K."/>
            <person name="Thomas B.C."/>
            <person name="Malmstrom R."/>
            <person name="Stieglmeier M."/>
            <person name="Klingl A."/>
            <person name="Woyke T."/>
            <person name="Ryan C.M."/>
            <person name="Banfield J.F."/>
        </authorList>
    </citation>
    <scope>NUCLEOTIDE SEQUENCE [LARGE SCALE GENOMIC DNA]</scope>
    <source>
        <strain evidence="3">CG08_land_8_20_14_0_20_45_16</strain>
    </source>
</reference>
<dbReference type="Gene3D" id="3.40.630.190">
    <property type="entry name" value="LCP protein"/>
    <property type="match status" value="1"/>
</dbReference>
<evidence type="ECO:0000313" key="3">
    <source>
        <dbReference type="EMBL" id="PIS31245.1"/>
    </source>
</evidence>
<organism evidence="3 4">
    <name type="scientific">Candidatus Saganbacteria bacterium CG08_land_8_20_14_0_20_45_16</name>
    <dbReference type="NCBI Taxonomy" id="2014293"/>
    <lineage>
        <taxon>Bacteria</taxon>
        <taxon>Bacillati</taxon>
        <taxon>Saganbacteria</taxon>
    </lineage>
</organism>
<comment type="caution">
    <text evidence="3">The sequence shown here is derived from an EMBL/GenBank/DDBJ whole genome shotgun (WGS) entry which is preliminary data.</text>
</comment>
<dbReference type="NCBIfam" id="TIGR00350">
    <property type="entry name" value="lytR_cpsA_psr"/>
    <property type="match status" value="1"/>
</dbReference>
<comment type="similarity">
    <text evidence="1">Belongs to the LytR/CpsA/Psr (LCP) family.</text>
</comment>
<dbReference type="Pfam" id="PF03816">
    <property type="entry name" value="LytR_cpsA_psr"/>
    <property type="match status" value="1"/>
</dbReference>
<gene>
    <name evidence="3" type="ORF">COT42_01635</name>
</gene>
<evidence type="ECO:0000313" key="4">
    <source>
        <dbReference type="Proteomes" id="UP000231343"/>
    </source>
</evidence>
<dbReference type="EMBL" id="PEYM01000031">
    <property type="protein sequence ID" value="PIS31245.1"/>
    <property type="molecule type" value="Genomic_DNA"/>
</dbReference>
<evidence type="ECO:0000256" key="1">
    <source>
        <dbReference type="ARBA" id="ARBA00006068"/>
    </source>
</evidence>
<evidence type="ECO:0000259" key="2">
    <source>
        <dbReference type="Pfam" id="PF03816"/>
    </source>
</evidence>
<protein>
    <recommendedName>
        <fullName evidence="2">Cell envelope-related transcriptional attenuator domain-containing protein</fullName>
    </recommendedName>
</protein>
<name>A0A2H0Y164_UNCSA</name>
<dbReference type="PANTHER" id="PTHR33392">
    <property type="entry name" value="POLYISOPRENYL-TEICHOIC ACID--PEPTIDOGLYCAN TEICHOIC ACID TRANSFERASE TAGU"/>
    <property type="match status" value="1"/>
</dbReference>